<comment type="caution">
    <text evidence="5">The sequence shown here is derived from an EMBL/GenBank/DDBJ whole genome shotgun (WGS) entry which is preliminary data.</text>
</comment>
<dbReference type="Gene3D" id="3.40.50.2300">
    <property type="match status" value="2"/>
</dbReference>
<evidence type="ECO:0000256" key="3">
    <source>
        <dbReference type="ARBA" id="ARBA00023163"/>
    </source>
</evidence>
<dbReference type="InterPro" id="IPR028082">
    <property type="entry name" value="Peripla_BP_I"/>
</dbReference>
<dbReference type="SMART" id="SM00354">
    <property type="entry name" value="HTH_LACI"/>
    <property type="match status" value="1"/>
</dbReference>
<keyword evidence="6" id="KW-1185">Reference proteome</keyword>
<feature type="domain" description="HTH lacI-type" evidence="4">
    <location>
        <begin position="4"/>
        <end position="61"/>
    </location>
</feature>
<dbReference type="PANTHER" id="PTHR30146:SF109">
    <property type="entry name" value="HTH-TYPE TRANSCRIPTIONAL REGULATOR GALS"/>
    <property type="match status" value="1"/>
</dbReference>
<name>A0A4Q1D552_9BACT</name>
<reference evidence="5 6" key="1">
    <citation type="submission" date="2019-01" db="EMBL/GenBank/DDBJ databases">
        <title>Filimonas sp. strain TTM-71.</title>
        <authorList>
            <person name="Chen W.-M."/>
        </authorList>
    </citation>
    <scope>NUCLEOTIDE SEQUENCE [LARGE SCALE GENOMIC DNA]</scope>
    <source>
        <strain evidence="5 6">TTM-71</strain>
    </source>
</reference>
<dbReference type="Proteomes" id="UP000290545">
    <property type="component" value="Unassembled WGS sequence"/>
</dbReference>
<dbReference type="InterPro" id="IPR010982">
    <property type="entry name" value="Lambda_DNA-bd_dom_sf"/>
</dbReference>
<organism evidence="5 6">
    <name type="scientific">Filimonas effusa</name>
    <dbReference type="NCBI Taxonomy" id="2508721"/>
    <lineage>
        <taxon>Bacteria</taxon>
        <taxon>Pseudomonadati</taxon>
        <taxon>Bacteroidota</taxon>
        <taxon>Chitinophagia</taxon>
        <taxon>Chitinophagales</taxon>
        <taxon>Chitinophagaceae</taxon>
        <taxon>Filimonas</taxon>
    </lineage>
</organism>
<dbReference type="EMBL" id="SDHZ01000002">
    <property type="protein sequence ID" value="RXK83086.1"/>
    <property type="molecule type" value="Genomic_DNA"/>
</dbReference>
<keyword evidence="1" id="KW-0805">Transcription regulation</keyword>
<dbReference type="InterPro" id="IPR000843">
    <property type="entry name" value="HTH_LacI"/>
</dbReference>
<evidence type="ECO:0000256" key="2">
    <source>
        <dbReference type="ARBA" id="ARBA00023125"/>
    </source>
</evidence>
<dbReference type="CDD" id="cd01392">
    <property type="entry name" value="HTH_LacI"/>
    <property type="match status" value="1"/>
</dbReference>
<dbReference type="Pfam" id="PF13377">
    <property type="entry name" value="Peripla_BP_3"/>
    <property type="match status" value="1"/>
</dbReference>
<sequence>MKRVSIKDIARITGTSPTTVSFVLNGKADKMRISREVADRVIAASRSEGYFPNQVAVSLRTGHTNILGLLVESMGGQFFARLAHAVEKEASLFGYKIVYCSSENDKERGRDMVQMLAQRQMDGYLITPAFGMEEELQWLQKQGKPIVQVDSYLPGIELPYVLVDSYNGVMTGVDHLVANGRRNIAFVTVDLNLVQIHDRENGYRDGLRKYGLADTEAVLSIAYEHVGNENGVKTIADFLRAHPETDALFFATNYLGIMGLEAIVQLKLGMPEDIAILSFDDHDVFRLYPTGISVIEQPIEAIGSTSVQLLMDQLGKYDAPGKGLPCQVKLSPRLVVRQSTIK</sequence>
<dbReference type="RefSeq" id="WP_129004044.1">
    <property type="nucleotide sequence ID" value="NZ_SDHZ01000002.1"/>
</dbReference>
<proteinExistence type="predicted"/>
<keyword evidence="3" id="KW-0804">Transcription</keyword>
<evidence type="ECO:0000259" key="4">
    <source>
        <dbReference type="PROSITE" id="PS50932"/>
    </source>
</evidence>
<accession>A0A4Q1D552</accession>
<gene>
    <name evidence="5" type="ORF">ESB13_13255</name>
</gene>
<evidence type="ECO:0000256" key="1">
    <source>
        <dbReference type="ARBA" id="ARBA00023015"/>
    </source>
</evidence>
<dbReference type="GO" id="GO:0003700">
    <property type="term" value="F:DNA-binding transcription factor activity"/>
    <property type="evidence" value="ECO:0007669"/>
    <property type="project" value="TreeGrafter"/>
</dbReference>
<keyword evidence="2" id="KW-0238">DNA-binding</keyword>
<dbReference type="GO" id="GO:0000976">
    <property type="term" value="F:transcription cis-regulatory region binding"/>
    <property type="evidence" value="ECO:0007669"/>
    <property type="project" value="TreeGrafter"/>
</dbReference>
<dbReference type="InterPro" id="IPR046335">
    <property type="entry name" value="LacI/GalR-like_sensor"/>
</dbReference>
<dbReference type="PANTHER" id="PTHR30146">
    <property type="entry name" value="LACI-RELATED TRANSCRIPTIONAL REPRESSOR"/>
    <property type="match status" value="1"/>
</dbReference>
<evidence type="ECO:0000313" key="5">
    <source>
        <dbReference type="EMBL" id="RXK83086.1"/>
    </source>
</evidence>
<dbReference type="AlphaFoldDB" id="A0A4Q1D552"/>
<dbReference type="SUPFAM" id="SSF47413">
    <property type="entry name" value="lambda repressor-like DNA-binding domains"/>
    <property type="match status" value="1"/>
</dbReference>
<dbReference type="OrthoDB" id="9803256at2"/>
<evidence type="ECO:0000313" key="6">
    <source>
        <dbReference type="Proteomes" id="UP000290545"/>
    </source>
</evidence>
<dbReference type="PROSITE" id="PS50932">
    <property type="entry name" value="HTH_LACI_2"/>
    <property type="match status" value="1"/>
</dbReference>
<dbReference type="Pfam" id="PF00356">
    <property type="entry name" value="LacI"/>
    <property type="match status" value="1"/>
</dbReference>
<protein>
    <submittedName>
        <fullName evidence="5">LacI family transcriptional regulator</fullName>
    </submittedName>
</protein>
<dbReference type="SUPFAM" id="SSF53822">
    <property type="entry name" value="Periplasmic binding protein-like I"/>
    <property type="match status" value="1"/>
</dbReference>
<dbReference type="Gene3D" id="1.10.260.40">
    <property type="entry name" value="lambda repressor-like DNA-binding domains"/>
    <property type="match status" value="1"/>
</dbReference>